<organism evidence="1">
    <name type="scientific">bioreactor metagenome</name>
    <dbReference type="NCBI Taxonomy" id="1076179"/>
    <lineage>
        <taxon>unclassified sequences</taxon>
        <taxon>metagenomes</taxon>
        <taxon>ecological metagenomes</taxon>
    </lineage>
</organism>
<name>A0A645G5J5_9ZZZZ</name>
<sequence length="158" mass="19208">MLPQPLLKRRLRDLFWTRFYSNFTIRHQHETILAKGHEKKRIKKLFQFLHQTMRRVFLTNFAVAIQGKSPFARRLFFEGFVVFVELSHITKALADTTLQTSWLTRTFFLTCHKCSFFDQFRLRQIAILAYKDFFYRCENVFMRPKQRQLKIFPLVHPS</sequence>
<protein>
    <submittedName>
        <fullName evidence="1">Uncharacterized protein</fullName>
    </submittedName>
</protein>
<reference evidence="1" key="1">
    <citation type="submission" date="2019-08" db="EMBL/GenBank/DDBJ databases">
        <authorList>
            <person name="Kucharzyk K."/>
            <person name="Murdoch R.W."/>
            <person name="Higgins S."/>
            <person name="Loffler F."/>
        </authorList>
    </citation>
    <scope>NUCLEOTIDE SEQUENCE</scope>
</reference>
<dbReference type="AlphaFoldDB" id="A0A645G5J5"/>
<proteinExistence type="predicted"/>
<gene>
    <name evidence="1" type="ORF">SDC9_168775</name>
</gene>
<dbReference type="EMBL" id="VSSQ01069371">
    <property type="protein sequence ID" value="MPN21396.1"/>
    <property type="molecule type" value="Genomic_DNA"/>
</dbReference>
<comment type="caution">
    <text evidence="1">The sequence shown here is derived from an EMBL/GenBank/DDBJ whole genome shotgun (WGS) entry which is preliminary data.</text>
</comment>
<accession>A0A645G5J5</accession>
<evidence type="ECO:0000313" key="1">
    <source>
        <dbReference type="EMBL" id="MPN21396.1"/>
    </source>
</evidence>